<proteinExistence type="predicted"/>
<gene>
    <name evidence="1" type="ORF">ACFQZX_14280</name>
</gene>
<accession>A0ABW3AVD0</accession>
<comment type="caution">
    <text evidence="1">The sequence shown here is derived from an EMBL/GenBank/DDBJ whole genome shotgun (WGS) entry which is preliminary data.</text>
</comment>
<dbReference type="RefSeq" id="WP_377116529.1">
    <property type="nucleotide sequence ID" value="NZ_JBHTHZ010000013.1"/>
</dbReference>
<evidence type="ECO:0000313" key="2">
    <source>
        <dbReference type="Proteomes" id="UP001597010"/>
    </source>
</evidence>
<dbReference type="Proteomes" id="UP001597010">
    <property type="component" value="Unassembled WGS sequence"/>
</dbReference>
<reference evidence="2" key="1">
    <citation type="journal article" date="2019" name="Int. J. Syst. Evol. Microbiol.">
        <title>The Global Catalogue of Microorganisms (GCM) 10K type strain sequencing project: providing services to taxonomists for standard genome sequencing and annotation.</title>
        <authorList>
            <consortium name="The Broad Institute Genomics Platform"/>
            <consortium name="The Broad Institute Genome Sequencing Center for Infectious Disease"/>
            <person name="Wu L."/>
            <person name="Ma J."/>
        </authorList>
    </citation>
    <scope>NUCLEOTIDE SEQUENCE [LARGE SCALE GENOMIC DNA]</scope>
    <source>
        <strain evidence="2">CCUG 61484</strain>
    </source>
</reference>
<organism evidence="1 2">
    <name type="scientific">Mucilaginibacter litoreus</name>
    <dbReference type="NCBI Taxonomy" id="1048221"/>
    <lineage>
        <taxon>Bacteria</taxon>
        <taxon>Pseudomonadati</taxon>
        <taxon>Bacteroidota</taxon>
        <taxon>Sphingobacteriia</taxon>
        <taxon>Sphingobacteriales</taxon>
        <taxon>Sphingobacteriaceae</taxon>
        <taxon>Mucilaginibacter</taxon>
    </lineage>
</organism>
<name>A0ABW3AVD0_9SPHI</name>
<keyword evidence="2" id="KW-1185">Reference proteome</keyword>
<evidence type="ECO:0000313" key="1">
    <source>
        <dbReference type="EMBL" id="MFD0794790.1"/>
    </source>
</evidence>
<protein>
    <submittedName>
        <fullName evidence="1">Uncharacterized protein</fullName>
    </submittedName>
</protein>
<dbReference type="PROSITE" id="PS51257">
    <property type="entry name" value="PROKAR_LIPOPROTEIN"/>
    <property type="match status" value="1"/>
</dbReference>
<sequence length="322" mass="36020">MYATTKVALRNIAFSTAFLTTFIACKYRPNTPGHGEKPTVSFKSVEGITFIEVSRRQTNGLSFNEYGYHLTPDWKLRFVSADSAALYSPVKDAFFNFPLALGTDSVFNIAHAFLKLKKMSKDSLVINLLEAQGDSIDINKSRVVMKLYSEDFIKNKLHTDASVLQRATPQDSAFVRKLVAKANTDIKKAFSASQPVQLISKIPNVNVVKRKTKPSLLDNKYSTDDDYLTPTYDITINKAYQDFEYSFEATVDSAGVWHYNKPLVPFMGDADAEKNYIKVSTAIMNTYLKLYLTTKPGETLGMKHASTISVNVKGMVAPRKPD</sequence>
<dbReference type="EMBL" id="JBHTHZ010000013">
    <property type="protein sequence ID" value="MFD0794790.1"/>
    <property type="molecule type" value="Genomic_DNA"/>
</dbReference>